<organism evidence="2 3">
    <name type="scientific">Oceaniferula marina</name>
    <dbReference type="NCBI Taxonomy" id="2748318"/>
    <lineage>
        <taxon>Bacteria</taxon>
        <taxon>Pseudomonadati</taxon>
        <taxon>Verrucomicrobiota</taxon>
        <taxon>Verrucomicrobiia</taxon>
        <taxon>Verrucomicrobiales</taxon>
        <taxon>Verrucomicrobiaceae</taxon>
        <taxon>Oceaniferula</taxon>
    </lineage>
</organism>
<proteinExistence type="predicted"/>
<dbReference type="Pfam" id="PF18582">
    <property type="entry name" value="HZS_alpha"/>
    <property type="match status" value="1"/>
</dbReference>
<evidence type="ECO:0000259" key="1">
    <source>
        <dbReference type="Pfam" id="PF18582"/>
    </source>
</evidence>
<reference evidence="2 3" key="1">
    <citation type="submission" date="2020-07" db="EMBL/GenBank/DDBJ databases">
        <title>Roseicoccus Jingziensis gen. nov., sp. nov., isolated from coastal seawater.</title>
        <authorList>
            <person name="Feng X."/>
        </authorList>
    </citation>
    <scope>NUCLEOTIDE SEQUENCE [LARGE SCALE GENOMIC DNA]</scope>
    <source>
        <strain evidence="2 3">N1E253</strain>
    </source>
</reference>
<dbReference type="AlphaFoldDB" id="A0A851G9J1"/>
<dbReference type="EMBL" id="JACBAZ010000001">
    <property type="protein sequence ID" value="NWK54378.1"/>
    <property type="molecule type" value="Genomic_DNA"/>
</dbReference>
<dbReference type="Proteomes" id="UP000557872">
    <property type="component" value="Unassembled WGS sequence"/>
</dbReference>
<dbReference type="InterPro" id="IPR011042">
    <property type="entry name" value="6-blade_b-propeller_TolB-like"/>
</dbReference>
<name>A0A851G9J1_9BACT</name>
<protein>
    <recommendedName>
        <fullName evidence="1">Hydrazine synthase alpha subunit middle domain-containing protein</fullName>
    </recommendedName>
</protein>
<accession>A0A851G9J1</accession>
<dbReference type="InterPro" id="IPR040698">
    <property type="entry name" value="HZS_alpha_mid"/>
</dbReference>
<dbReference type="Gene3D" id="2.120.10.30">
    <property type="entry name" value="TolB, C-terminal domain"/>
    <property type="match status" value="1"/>
</dbReference>
<dbReference type="SUPFAM" id="SSF48695">
    <property type="entry name" value="Multiheme cytochromes"/>
    <property type="match status" value="1"/>
</dbReference>
<dbReference type="RefSeq" id="WP_178930913.1">
    <property type="nucleotide sequence ID" value="NZ_JACBAZ010000001.1"/>
</dbReference>
<comment type="caution">
    <text evidence="2">The sequence shown here is derived from an EMBL/GenBank/DDBJ whole genome shotgun (WGS) entry which is preliminary data.</text>
</comment>
<evidence type="ECO:0000313" key="2">
    <source>
        <dbReference type="EMBL" id="NWK54378.1"/>
    </source>
</evidence>
<dbReference type="SUPFAM" id="SSF50969">
    <property type="entry name" value="YVTN repeat-like/Quinoprotein amine dehydrogenase"/>
    <property type="match status" value="1"/>
</dbReference>
<sequence>MKTNSRLSRAYSLIIASILSICFNLTAWSEQKNILADIDAPLLFTKRHSYKGIHIYDAFYKWPPGGGGIYIIDNTHQAPSEWKERCLIGEGSKVTLGKGLYTHPELSWDAKRLLFCYKGEPQGNTCIYEINIDGSGLRQITNPESCGISFKGTNKRAGMHDLAPAYLPDGRIVFLSTRAAGLVPCNNSGVTLLHVMNADGSDIHPISVNSENEFDPCVLPDGRIIFGRWEYIDKNALTVQSLWTVHPDGSNETALFGNNMTFPEACIDPRPVPGSHLIATTLSKHNAAPRGTVAYIDPFKGKNNPEAIFNFITPSKPTEDRGNSCEPYPLNERCLLASGRPKGQKRNVIEFLDKNGTRQTLISDPSICLHDPMLVKARPTPRILPTLTDRSKKTGQFFVQNVYEGLKGIKPGEAKWLRVVEESSRVSPSPLSKTPYNQTFLVSGALAFAAKIYHGMVPINDDGSIYFEAPSGRLLYFQVLDKDKRLIRSMRTFIQAAPGVTRSCIGCHEDKSNTPSLAQGRSTTLRGKAAKLQDESWGSGYMDYPSMIQPIWDKHCIDCHGGEKGFAGRLDLTGGWTTHFNNSYENLIDRKHTQLVAHYISGIDSMNGTAHYSNQLFPPRSHGSATAPLAKVVMSEHHGAKLSQKERDLVMAWIDSNGIYYGNWDYTDHGYTSNAINNTYQNLSKAIQAAKCTQCHEKSVTRDWINLSHPELSRILRAPLAKGPQGYGLALCKDTRVDPLRKRITLLRSGRYEHAVKPLSYFPKKKIPKLNEEAPSYVSFKNTDDPSYQQILNIIHTGRLEALKSPRIDMPGAVAIAGEDRMLIEPDVPVSAPPLQAEYQSPQGLRLHWSRTAKNIGLKAEIHRSNKRAFTPNEETLIAETLTNHHIDQHPRNASPYYALVLKDKEGKRSKPSYIDTQQIHPEILVASKGLGAIRIKNGKVTQTYKTPGICQDAWQLLDGSVIASGKSGLRKYKADGSLLFEYLATNKQSEIHTCMPLADNRTLIAESGPARIIELDHTGKPHKTIPVDAIKLKHPHKQMRGVRKTKSGDYHIISTYEKRLLILNSNGSLKKEINLKNHPSPKPTAALHSIVPLPQHRQLIGTSYGSSFVILDENQGVEWELTPEDVPELGMKYAAGAHVLPNGNLICTSYNSDYPIFEITPDKHIVWKIKASSEIGQPLHVQAVKDPGNPANFELLK</sequence>
<dbReference type="InterPro" id="IPR036280">
    <property type="entry name" value="Multihaem_cyt_sf"/>
</dbReference>
<evidence type="ECO:0000313" key="3">
    <source>
        <dbReference type="Proteomes" id="UP000557872"/>
    </source>
</evidence>
<dbReference type="InterPro" id="IPR011044">
    <property type="entry name" value="Quino_amine_DH_bsu"/>
</dbReference>
<gene>
    <name evidence="2" type="ORF">HW115_02055</name>
</gene>
<keyword evidence="3" id="KW-1185">Reference proteome</keyword>
<dbReference type="SUPFAM" id="SSF82171">
    <property type="entry name" value="DPP6 N-terminal domain-like"/>
    <property type="match status" value="1"/>
</dbReference>
<feature type="domain" description="Hydrazine synthase alpha subunit middle" evidence="1">
    <location>
        <begin position="412"/>
        <end position="509"/>
    </location>
</feature>